<gene>
    <name evidence="4" type="ORF">NQ314_015013</name>
</gene>
<feature type="domain" description="DDE Tnp4" evidence="3">
    <location>
        <begin position="3"/>
        <end position="48"/>
    </location>
</feature>
<dbReference type="InterPro" id="IPR027806">
    <property type="entry name" value="HARBI1_dom"/>
</dbReference>
<sequence length="126" mass="14454">MPKLSRARIVVENVFGILSVVFRVLRKPMLLESEKTAKIVLACAFLHNFMRKSDSSERYNPSGTYDSAQFGEVIPGAWRVEGLPTGTFLRLKKVARKPSTLAKQYQNEFNSYFLSDIGKVPWQYKY</sequence>
<keyword evidence="5" id="KW-1185">Reference proteome</keyword>
<keyword evidence="2" id="KW-0479">Metal-binding</keyword>
<dbReference type="EMBL" id="JANEYF010004168">
    <property type="protein sequence ID" value="KAJ8932019.1"/>
    <property type="molecule type" value="Genomic_DNA"/>
</dbReference>
<evidence type="ECO:0000313" key="5">
    <source>
        <dbReference type="Proteomes" id="UP001162156"/>
    </source>
</evidence>
<comment type="cofactor">
    <cofactor evidence="1">
        <name>a divalent metal cation</name>
        <dbReference type="ChEBI" id="CHEBI:60240"/>
    </cofactor>
</comment>
<dbReference type="AlphaFoldDB" id="A0AAV8WZ68"/>
<accession>A0AAV8WZ68</accession>
<evidence type="ECO:0000259" key="3">
    <source>
        <dbReference type="Pfam" id="PF13359"/>
    </source>
</evidence>
<name>A0AAV8WZ68_9CUCU</name>
<dbReference type="GO" id="GO:0046872">
    <property type="term" value="F:metal ion binding"/>
    <property type="evidence" value="ECO:0007669"/>
    <property type="project" value="UniProtKB-KW"/>
</dbReference>
<dbReference type="Pfam" id="PF13359">
    <property type="entry name" value="DDE_Tnp_4"/>
    <property type="match status" value="1"/>
</dbReference>
<evidence type="ECO:0000256" key="2">
    <source>
        <dbReference type="ARBA" id="ARBA00022723"/>
    </source>
</evidence>
<protein>
    <recommendedName>
        <fullName evidence="3">DDE Tnp4 domain-containing protein</fullName>
    </recommendedName>
</protein>
<dbReference type="Proteomes" id="UP001162156">
    <property type="component" value="Unassembled WGS sequence"/>
</dbReference>
<organism evidence="4 5">
    <name type="scientific">Rhamnusium bicolor</name>
    <dbReference type="NCBI Taxonomy" id="1586634"/>
    <lineage>
        <taxon>Eukaryota</taxon>
        <taxon>Metazoa</taxon>
        <taxon>Ecdysozoa</taxon>
        <taxon>Arthropoda</taxon>
        <taxon>Hexapoda</taxon>
        <taxon>Insecta</taxon>
        <taxon>Pterygota</taxon>
        <taxon>Neoptera</taxon>
        <taxon>Endopterygota</taxon>
        <taxon>Coleoptera</taxon>
        <taxon>Polyphaga</taxon>
        <taxon>Cucujiformia</taxon>
        <taxon>Chrysomeloidea</taxon>
        <taxon>Cerambycidae</taxon>
        <taxon>Lepturinae</taxon>
        <taxon>Rhagiini</taxon>
        <taxon>Rhamnusium</taxon>
    </lineage>
</organism>
<evidence type="ECO:0000256" key="1">
    <source>
        <dbReference type="ARBA" id="ARBA00001968"/>
    </source>
</evidence>
<reference evidence="4" key="1">
    <citation type="journal article" date="2023" name="Insect Mol. Biol.">
        <title>Genome sequencing provides insights into the evolution of gene families encoding plant cell wall-degrading enzymes in longhorned beetles.</title>
        <authorList>
            <person name="Shin N.R."/>
            <person name="Okamura Y."/>
            <person name="Kirsch R."/>
            <person name="Pauchet Y."/>
        </authorList>
    </citation>
    <scope>NUCLEOTIDE SEQUENCE</scope>
    <source>
        <strain evidence="4">RBIC_L_NR</strain>
    </source>
</reference>
<comment type="caution">
    <text evidence="4">The sequence shown here is derived from an EMBL/GenBank/DDBJ whole genome shotgun (WGS) entry which is preliminary data.</text>
</comment>
<proteinExistence type="predicted"/>
<evidence type="ECO:0000313" key="4">
    <source>
        <dbReference type="EMBL" id="KAJ8932019.1"/>
    </source>
</evidence>